<accession>A0A512JF55</accession>
<sequence length="114" mass="12508">MFEGAACPVTKRLALSRAGMECRKSESVKGRLPEPDEARMHALGRRTRSRGPASGSLAAPSRQPTGQARIEISSEEHWRVRSNRYRSRVMRQTSLLGLLPTRNIIGSNHTAAGA</sequence>
<evidence type="ECO:0000313" key="2">
    <source>
        <dbReference type="EMBL" id="GEP08580.1"/>
    </source>
</evidence>
<protein>
    <submittedName>
        <fullName evidence="2">Uncharacterized protein</fullName>
    </submittedName>
</protein>
<organism evidence="2 3">
    <name type="scientific">Methylobacterium gnaphalii</name>
    <dbReference type="NCBI Taxonomy" id="1010610"/>
    <lineage>
        <taxon>Bacteria</taxon>
        <taxon>Pseudomonadati</taxon>
        <taxon>Pseudomonadota</taxon>
        <taxon>Alphaproteobacteria</taxon>
        <taxon>Hyphomicrobiales</taxon>
        <taxon>Methylobacteriaceae</taxon>
        <taxon>Methylobacterium</taxon>
    </lineage>
</organism>
<name>A0A512JF55_9HYPH</name>
<dbReference type="EMBL" id="BJZV01000002">
    <property type="protein sequence ID" value="GEP08580.1"/>
    <property type="molecule type" value="Genomic_DNA"/>
</dbReference>
<proteinExistence type="predicted"/>
<evidence type="ECO:0000256" key="1">
    <source>
        <dbReference type="SAM" id="MobiDB-lite"/>
    </source>
</evidence>
<dbReference type="AlphaFoldDB" id="A0A512JF55"/>
<dbReference type="Proteomes" id="UP000321750">
    <property type="component" value="Unassembled WGS sequence"/>
</dbReference>
<gene>
    <name evidence="2" type="ORF">MGN01_04250</name>
</gene>
<comment type="caution">
    <text evidence="2">The sequence shown here is derived from an EMBL/GenBank/DDBJ whole genome shotgun (WGS) entry which is preliminary data.</text>
</comment>
<keyword evidence="3" id="KW-1185">Reference proteome</keyword>
<feature type="compositionally biased region" description="Basic and acidic residues" evidence="1">
    <location>
        <begin position="20"/>
        <end position="40"/>
    </location>
</feature>
<feature type="region of interest" description="Disordered" evidence="1">
    <location>
        <begin position="18"/>
        <end position="68"/>
    </location>
</feature>
<reference evidence="2 3" key="1">
    <citation type="submission" date="2019-07" db="EMBL/GenBank/DDBJ databases">
        <title>Whole genome shotgun sequence of Methylobacterium gnaphalii NBRC 107716.</title>
        <authorList>
            <person name="Hosoyama A."/>
            <person name="Uohara A."/>
            <person name="Ohji S."/>
            <person name="Ichikawa N."/>
        </authorList>
    </citation>
    <scope>NUCLEOTIDE SEQUENCE [LARGE SCALE GENOMIC DNA]</scope>
    <source>
        <strain evidence="2 3">NBRC 107716</strain>
    </source>
</reference>
<evidence type="ECO:0000313" key="3">
    <source>
        <dbReference type="Proteomes" id="UP000321750"/>
    </source>
</evidence>